<name>A0A445GK34_GLYSO</name>
<evidence type="ECO:0000313" key="7">
    <source>
        <dbReference type="EMBL" id="RZB61588.1"/>
    </source>
</evidence>
<dbReference type="PROSITE" id="PS50846">
    <property type="entry name" value="HMA_2"/>
    <property type="match status" value="3"/>
</dbReference>
<comment type="similarity">
    <text evidence="5">Belongs to the HIPP family.</text>
</comment>
<evidence type="ECO:0000313" key="8">
    <source>
        <dbReference type="Proteomes" id="UP000289340"/>
    </source>
</evidence>
<evidence type="ECO:0000256" key="1">
    <source>
        <dbReference type="ARBA" id="ARBA00022481"/>
    </source>
</evidence>
<dbReference type="PANTHER" id="PTHR45811:SF38">
    <property type="entry name" value="HEAVY METAL-ASSOCIATED DOMAIN PROTEIN"/>
    <property type="match status" value="1"/>
</dbReference>
<dbReference type="AlphaFoldDB" id="A0A445GK34"/>
<feature type="domain" description="HMA" evidence="6">
    <location>
        <begin position="81"/>
        <end position="148"/>
    </location>
</feature>
<sequence length="319" mass="35522">MKKLSREIVLKVELHDDRIKQKAMKTASSLSGVESVSVDLKDRKMIILGNIDPVSAVSKLRRCCHTEIVTVGPAKKEKEKEKKVVLKVDLHGDRTKQKAMKTASGLSGVESVSVDMKDMKMIVVGDIDPVSAVSKLRKCCRTEIVSVGPAKEEKETEKEEPAKGKNAISFQRRAQRQNIGRNNVQQMRWKTSNQILFLPKVVLQLDLHGDRIKQKAMKTASGLSGVESVSVDMKDMKMIVLGDIDPVSAVSKLRKCCHTEIVSVGPAKEEKKENVEPAKVPVPLKLHEAYPLYYQMTPHYGQSHYVTSYEEDPSGCVIC</sequence>
<dbReference type="GO" id="GO:0046872">
    <property type="term" value="F:metal ion binding"/>
    <property type="evidence" value="ECO:0007669"/>
    <property type="project" value="UniProtKB-KW"/>
</dbReference>
<organism evidence="7 8">
    <name type="scientific">Glycine soja</name>
    <name type="common">Wild soybean</name>
    <dbReference type="NCBI Taxonomy" id="3848"/>
    <lineage>
        <taxon>Eukaryota</taxon>
        <taxon>Viridiplantae</taxon>
        <taxon>Streptophyta</taxon>
        <taxon>Embryophyta</taxon>
        <taxon>Tracheophyta</taxon>
        <taxon>Spermatophyta</taxon>
        <taxon>Magnoliopsida</taxon>
        <taxon>eudicotyledons</taxon>
        <taxon>Gunneridae</taxon>
        <taxon>Pentapetalae</taxon>
        <taxon>rosids</taxon>
        <taxon>fabids</taxon>
        <taxon>Fabales</taxon>
        <taxon>Fabaceae</taxon>
        <taxon>Papilionoideae</taxon>
        <taxon>50 kb inversion clade</taxon>
        <taxon>NPAAA clade</taxon>
        <taxon>indigoferoid/millettioid clade</taxon>
        <taxon>Phaseoleae</taxon>
        <taxon>Glycine</taxon>
        <taxon>Glycine subgen. Soja</taxon>
    </lineage>
</organism>
<evidence type="ECO:0000256" key="2">
    <source>
        <dbReference type="ARBA" id="ARBA00022723"/>
    </source>
</evidence>
<gene>
    <name evidence="7" type="ORF">D0Y65_044062</name>
</gene>
<comment type="caution">
    <text evidence="7">The sequence shown here is derived from an EMBL/GenBank/DDBJ whole genome shotgun (WGS) entry which is preliminary data.</text>
</comment>
<evidence type="ECO:0000256" key="5">
    <source>
        <dbReference type="ARBA" id="ARBA00024045"/>
    </source>
</evidence>
<keyword evidence="1" id="KW-0488">Methylation</keyword>
<proteinExistence type="inferred from homology"/>
<dbReference type="EMBL" id="QZWG01000016">
    <property type="protein sequence ID" value="RZB61588.1"/>
    <property type="molecule type" value="Genomic_DNA"/>
</dbReference>
<dbReference type="Gene3D" id="3.30.70.100">
    <property type="match status" value="3"/>
</dbReference>
<keyword evidence="2" id="KW-0479">Metal-binding</keyword>
<dbReference type="InterPro" id="IPR006121">
    <property type="entry name" value="HMA_dom"/>
</dbReference>
<evidence type="ECO:0000256" key="3">
    <source>
        <dbReference type="ARBA" id="ARBA00023288"/>
    </source>
</evidence>
<feature type="domain" description="HMA" evidence="6">
    <location>
        <begin position="198"/>
        <end position="264"/>
    </location>
</feature>
<dbReference type="Proteomes" id="UP000289340">
    <property type="component" value="Chromosome 16"/>
</dbReference>
<feature type="domain" description="HMA" evidence="6">
    <location>
        <begin position="5"/>
        <end position="71"/>
    </location>
</feature>
<dbReference type="InterPro" id="IPR051863">
    <property type="entry name" value="HIPP"/>
</dbReference>
<dbReference type="PANTHER" id="PTHR45811">
    <property type="entry name" value="COPPER TRANSPORT PROTEIN FAMILY-RELATED"/>
    <property type="match status" value="1"/>
</dbReference>
<evidence type="ECO:0000259" key="6">
    <source>
        <dbReference type="PROSITE" id="PS50846"/>
    </source>
</evidence>
<accession>A0A445GK34</accession>
<dbReference type="Pfam" id="PF00403">
    <property type="entry name" value="HMA"/>
    <property type="match status" value="3"/>
</dbReference>
<protein>
    <submittedName>
        <fullName evidence="7">Heavy metal-associated isoprenylated plant protein 39</fullName>
    </submittedName>
</protein>
<keyword evidence="4" id="KW-0636">Prenylation</keyword>
<evidence type="ECO:0000256" key="4">
    <source>
        <dbReference type="ARBA" id="ARBA00023289"/>
    </source>
</evidence>
<keyword evidence="3" id="KW-0449">Lipoprotein</keyword>
<keyword evidence="8" id="KW-1185">Reference proteome</keyword>
<reference evidence="7 8" key="1">
    <citation type="submission" date="2018-09" db="EMBL/GenBank/DDBJ databases">
        <title>A high-quality reference genome of wild soybean provides a powerful tool to mine soybean genomes.</title>
        <authorList>
            <person name="Xie M."/>
            <person name="Chung C.Y.L."/>
            <person name="Li M.-W."/>
            <person name="Wong F.-L."/>
            <person name="Chan T.-F."/>
            <person name="Lam H.-M."/>
        </authorList>
    </citation>
    <scope>NUCLEOTIDE SEQUENCE [LARGE SCALE GENOMIC DNA]</scope>
    <source>
        <strain evidence="8">cv. W05</strain>
        <tissue evidence="7">Hypocotyl of etiolated seedlings</tissue>
    </source>
</reference>